<dbReference type="Proteomes" id="UP000505077">
    <property type="component" value="Unassembled WGS sequence"/>
</dbReference>
<dbReference type="InterPro" id="IPR041440">
    <property type="entry name" value="HypF_C"/>
</dbReference>
<organism evidence="12 13">
    <name type="scientific">Candidatus Desulfovibrio kirbyi</name>
    <dbReference type="NCBI Taxonomy" id="2696086"/>
    <lineage>
        <taxon>Bacteria</taxon>
        <taxon>Pseudomonadati</taxon>
        <taxon>Thermodesulfobacteriota</taxon>
        <taxon>Desulfovibrionia</taxon>
        <taxon>Desulfovibrionales</taxon>
        <taxon>Desulfovibrionaceae</taxon>
        <taxon>Desulfovibrio</taxon>
    </lineage>
</organism>
<accession>A0A6L2R4J2</accession>
<dbReference type="Pfam" id="PF00708">
    <property type="entry name" value="Acylphosphatase"/>
    <property type="match status" value="1"/>
</dbReference>
<evidence type="ECO:0000256" key="8">
    <source>
        <dbReference type="PIRNR" id="PIRNR006256"/>
    </source>
</evidence>
<proteinExistence type="inferred from homology"/>
<evidence type="ECO:0000256" key="2">
    <source>
        <dbReference type="ARBA" id="ARBA00008097"/>
    </source>
</evidence>
<evidence type="ECO:0000256" key="9">
    <source>
        <dbReference type="PROSITE-ProRule" id="PRU00520"/>
    </source>
</evidence>
<feature type="active site" evidence="9">
    <location>
        <position position="39"/>
    </location>
</feature>
<keyword evidence="5" id="KW-0863">Zinc-finger</keyword>
<dbReference type="Gene3D" id="3.30.110.120">
    <property type="match status" value="1"/>
</dbReference>
<protein>
    <recommendedName>
        <fullName evidence="8">Carbamoyltransferase</fullName>
        <ecNumber evidence="8">6.2.-.-</ecNumber>
    </recommendedName>
</protein>
<dbReference type="Gene3D" id="3.30.420.40">
    <property type="match status" value="1"/>
</dbReference>
<dbReference type="Gene3D" id="3.90.870.50">
    <property type="match status" value="1"/>
</dbReference>
<name>A0A6L2R4J2_9BACT</name>
<dbReference type="SUPFAM" id="SSF54975">
    <property type="entry name" value="Acylphosphatase/BLUF domain-like"/>
    <property type="match status" value="1"/>
</dbReference>
<dbReference type="InterPro" id="IPR004421">
    <property type="entry name" value="Carbamoyltransferase_HypF"/>
</dbReference>
<comment type="pathway">
    <text evidence="1">Protein modification; [NiFe] hydrogenase maturation.</text>
</comment>
<evidence type="ECO:0000256" key="7">
    <source>
        <dbReference type="ARBA" id="ARBA00048220"/>
    </source>
</evidence>
<dbReference type="PIRSF" id="PIRSF006256">
    <property type="entry name" value="CMPcnvr_hdrg_mat"/>
    <property type="match status" value="1"/>
</dbReference>
<dbReference type="Pfam" id="PF17788">
    <property type="entry name" value="HypF_C"/>
    <property type="match status" value="1"/>
</dbReference>
<comment type="similarity">
    <text evidence="2 8">Belongs to the carbamoyltransferase HypF family.</text>
</comment>
<dbReference type="GO" id="GO:0016874">
    <property type="term" value="F:ligase activity"/>
    <property type="evidence" value="ECO:0007669"/>
    <property type="project" value="UniProtKB-UniRule"/>
</dbReference>
<dbReference type="UniPathway" id="UPA00335"/>
<dbReference type="InterPro" id="IPR001792">
    <property type="entry name" value="Acylphosphatase-like_dom"/>
</dbReference>
<keyword evidence="9" id="KW-0378">Hydrolase</keyword>
<feature type="active site" evidence="9">
    <location>
        <position position="21"/>
    </location>
</feature>
<evidence type="ECO:0000256" key="1">
    <source>
        <dbReference type="ARBA" id="ARBA00004711"/>
    </source>
</evidence>
<feature type="domain" description="Acylphosphatase-like" evidence="10">
    <location>
        <begin position="6"/>
        <end position="93"/>
    </location>
</feature>
<dbReference type="SUPFAM" id="SSF55821">
    <property type="entry name" value="YrdC/RibB"/>
    <property type="match status" value="1"/>
</dbReference>
<dbReference type="EMBL" id="BLLL01000002">
    <property type="protein sequence ID" value="GFH62449.1"/>
    <property type="molecule type" value="Genomic_DNA"/>
</dbReference>
<dbReference type="InterPro" id="IPR017945">
    <property type="entry name" value="DHBP_synth_RibB-like_a/b_dom"/>
</dbReference>
<evidence type="ECO:0000313" key="12">
    <source>
        <dbReference type="EMBL" id="GFH62449.1"/>
    </source>
</evidence>
<dbReference type="PROSITE" id="PS51160">
    <property type="entry name" value="ACYLPHOSPHATASE_3"/>
    <property type="match status" value="1"/>
</dbReference>
<dbReference type="Pfam" id="PF22521">
    <property type="entry name" value="HypF_C_2"/>
    <property type="match status" value="1"/>
</dbReference>
<dbReference type="InterPro" id="IPR006070">
    <property type="entry name" value="Sua5-like_dom"/>
</dbReference>
<evidence type="ECO:0000256" key="4">
    <source>
        <dbReference type="ARBA" id="ARBA00022723"/>
    </source>
</evidence>
<dbReference type="NCBIfam" id="TIGR00143">
    <property type="entry name" value="hypF"/>
    <property type="match status" value="1"/>
</dbReference>
<comment type="catalytic activity">
    <reaction evidence="7">
        <text>C-terminal L-cysteinyl-[HypE protein] + carbamoyl phosphate + ATP + H2O = C-terminal S-carboxamide-L-cysteinyl-[HypE protein] + AMP + phosphate + diphosphate + H(+)</text>
        <dbReference type="Rhea" id="RHEA:55636"/>
        <dbReference type="Rhea" id="RHEA-COMP:14247"/>
        <dbReference type="Rhea" id="RHEA-COMP:14392"/>
        <dbReference type="ChEBI" id="CHEBI:15377"/>
        <dbReference type="ChEBI" id="CHEBI:15378"/>
        <dbReference type="ChEBI" id="CHEBI:30616"/>
        <dbReference type="ChEBI" id="CHEBI:33019"/>
        <dbReference type="ChEBI" id="CHEBI:43474"/>
        <dbReference type="ChEBI" id="CHEBI:58228"/>
        <dbReference type="ChEBI" id="CHEBI:76913"/>
        <dbReference type="ChEBI" id="CHEBI:139126"/>
        <dbReference type="ChEBI" id="CHEBI:456215"/>
    </reaction>
</comment>
<keyword evidence="6" id="KW-0862">Zinc</keyword>
<dbReference type="PANTHER" id="PTHR42959:SF1">
    <property type="entry name" value="CARBAMOYLTRANSFERASE HYPF"/>
    <property type="match status" value="1"/>
</dbReference>
<reference evidence="12 13" key="1">
    <citation type="journal article" date="2020" name="ISME J.">
        <title>Parallel Reductive Genome Evolution in Desulfovibrio Ectosymbionts Independently Acquired by Trichonympha Protists in the Termite Gut.</title>
        <authorList>
            <person name="Takeuchi M."/>
            <person name="Kuwahara H."/>
            <person name="Murakami T."/>
            <person name="Takahashi K."/>
            <person name="Kajitani R."/>
            <person name="Toyoda A."/>
            <person name="Itoh T."/>
            <person name="Ohkuma M."/>
            <person name="Hongoh Y."/>
        </authorList>
    </citation>
    <scope>NUCLEOTIDE SEQUENCE [LARGE SCALE GENOMIC DNA]</scope>
    <source>
        <strain evidence="12">ZnDsv-02</strain>
    </source>
</reference>
<comment type="caution">
    <text evidence="12">The sequence shown here is derived from an EMBL/GenBank/DDBJ whole genome shotgun (WGS) entry which is preliminary data.</text>
</comment>
<evidence type="ECO:0000313" key="13">
    <source>
        <dbReference type="Proteomes" id="UP000505077"/>
    </source>
</evidence>
<dbReference type="GO" id="GO:0051604">
    <property type="term" value="P:protein maturation"/>
    <property type="evidence" value="ECO:0007669"/>
    <property type="project" value="TreeGrafter"/>
</dbReference>
<dbReference type="GO" id="GO:0003725">
    <property type="term" value="F:double-stranded RNA binding"/>
    <property type="evidence" value="ECO:0007669"/>
    <property type="project" value="InterPro"/>
</dbReference>
<evidence type="ECO:0000256" key="6">
    <source>
        <dbReference type="ARBA" id="ARBA00022833"/>
    </source>
</evidence>
<evidence type="ECO:0000259" key="10">
    <source>
        <dbReference type="PROSITE" id="PS51160"/>
    </source>
</evidence>
<dbReference type="EC" id="6.2.-.-" evidence="8"/>
<dbReference type="AlphaFoldDB" id="A0A6L2R4J2"/>
<evidence type="ECO:0000259" key="11">
    <source>
        <dbReference type="PROSITE" id="PS51163"/>
    </source>
</evidence>
<keyword evidence="3" id="KW-0436">Ligase</keyword>
<dbReference type="InterPro" id="IPR036046">
    <property type="entry name" value="Acylphosphatase-like_dom_sf"/>
</dbReference>
<evidence type="ECO:0000256" key="3">
    <source>
        <dbReference type="ARBA" id="ARBA00022598"/>
    </source>
</evidence>
<evidence type="ECO:0000256" key="5">
    <source>
        <dbReference type="ARBA" id="ARBA00022771"/>
    </source>
</evidence>
<dbReference type="Pfam" id="PF01300">
    <property type="entry name" value="Sua5_yciO_yrdC"/>
    <property type="match status" value="1"/>
</dbReference>
<dbReference type="PROSITE" id="PS51163">
    <property type="entry name" value="YRDC"/>
    <property type="match status" value="1"/>
</dbReference>
<dbReference type="Gene3D" id="3.30.420.360">
    <property type="match status" value="1"/>
</dbReference>
<dbReference type="InterPro" id="IPR051060">
    <property type="entry name" value="Carbamoyltrans_HypF-like"/>
</dbReference>
<dbReference type="GO" id="GO:0008270">
    <property type="term" value="F:zinc ion binding"/>
    <property type="evidence" value="ECO:0007669"/>
    <property type="project" value="UniProtKB-KW"/>
</dbReference>
<dbReference type="InterPro" id="IPR055128">
    <property type="entry name" value="HypF_C_2"/>
</dbReference>
<dbReference type="GO" id="GO:0003998">
    <property type="term" value="F:acylphosphatase activity"/>
    <property type="evidence" value="ECO:0007669"/>
    <property type="project" value="UniProtKB-EC"/>
</dbReference>
<gene>
    <name evidence="12" type="primary">hypF</name>
    <name evidence="12" type="ORF">ZNDK_0220</name>
</gene>
<dbReference type="InterPro" id="IPR011125">
    <property type="entry name" value="Znf_HypF"/>
</dbReference>
<feature type="domain" description="YrdC-like" evidence="11">
    <location>
        <begin position="208"/>
        <end position="402"/>
    </location>
</feature>
<keyword evidence="4" id="KW-0479">Metal-binding</keyword>
<dbReference type="PANTHER" id="PTHR42959">
    <property type="entry name" value="CARBAMOYLTRANSFERASE"/>
    <property type="match status" value="1"/>
</dbReference>
<dbReference type="GO" id="GO:0016743">
    <property type="term" value="F:carboxyl- or carbamoyltransferase activity"/>
    <property type="evidence" value="ECO:0007669"/>
    <property type="project" value="UniProtKB-UniRule"/>
</dbReference>
<sequence length="780" mass="83936">MPQTVRRAFIASGRVQGVGFRPFVYRLARDSGLTGSVRNTSDGVRMEVQGAVRSVECFARRLQWDLPPLARLTALTEHSLDTVPHESDFVILTSLARAGHTVLVSPDIGLCENCLADVRDPANRRFAYPFTNCTNCGPRFTITRAIPYDRANTTMECFPLCPDCAAEYNNPDDRRFHAQPIACPVCGPRVWFVDTCAKTPLSVEDNQSDALARAATALCSGHILAVRGLGGFQLACDAYDTAAIGRLRQRKDRPHKPLALMTRDVAAARTICTLTPEHEALLQCAEKPIVLCPRLPHEAQAIPREIAPDTGRIGLMLPTTPLHAALFDHLARLTETPPALVMTSANAKGEPLCLSNREALARLENIADGWLLHDRDILARADDSVLAVRPSGAPLFFRRARGYVPRPLPLPHTAPCVFGAGAEFKNTFCLTRGRDAFVSQHIGDMENPATLAWYEQAALHLENLLEVCPQAFVCDAHPNFSAGLYARERAARAGAPVWNLQHHAAHAASVLAENACLMPALALCLDGTGFGLDSTVWGGELLFMDLNAARWHRMGRLAPFALPGGDSAAHEPWRCALALQKRAGAANDGFPPSPDAPSLEAIRIVREMLKKNLHSPQTSSCGRLFDAVSAQLGLCFATTYEGQAAVCLEEAADASVVRHAVVQPVAVAEREGLLELDSADLFAHVLEAQKRGTPPAVTAARFHVNLAHGLAALTAQAASTAGTRLVGLSGGVMHNAVLGALLSKFLTKQGLTPLFHHKLPPGDGGISFGQAVWGGRLLST</sequence>
<comment type="catalytic activity">
    <reaction evidence="9">
        <text>an acyl phosphate + H2O = a carboxylate + phosphate + H(+)</text>
        <dbReference type="Rhea" id="RHEA:14965"/>
        <dbReference type="ChEBI" id="CHEBI:15377"/>
        <dbReference type="ChEBI" id="CHEBI:15378"/>
        <dbReference type="ChEBI" id="CHEBI:29067"/>
        <dbReference type="ChEBI" id="CHEBI:43474"/>
        <dbReference type="ChEBI" id="CHEBI:59918"/>
        <dbReference type="EC" id="3.6.1.7"/>
    </reaction>
</comment>
<dbReference type="Pfam" id="PF07503">
    <property type="entry name" value="zf-HYPF"/>
    <property type="match status" value="2"/>
</dbReference>